<dbReference type="AlphaFoldDB" id="A6KTQ6"/>
<reference evidence="2" key="1">
    <citation type="submission" date="2005-09" db="EMBL/GenBank/DDBJ databases">
        <authorList>
            <person name="Mural R.J."/>
            <person name="Li P.W."/>
            <person name="Adams M.D."/>
            <person name="Amanatides P.G."/>
            <person name="Baden-Tillson H."/>
            <person name="Barnstead M."/>
            <person name="Chin S.H."/>
            <person name="Dew I."/>
            <person name="Evans C.A."/>
            <person name="Ferriera S."/>
            <person name="Flanigan M."/>
            <person name="Fosler C."/>
            <person name="Glodek A."/>
            <person name="Gu Z."/>
            <person name="Holt R.A."/>
            <person name="Jennings D."/>
            <person name="Kraft C.L."/>
            <person name="Lu F."/>
            <person name="Nguyen T."/>
            <person name="Nusskern D.R."/>
            <person name="Pfannkoch C.M."/>
            <person name="Sitter C."/>
            <person name="Sutton G.G."/>
            <person name="Venter J.C."/>
            <person name="Wang Z."/>
            <person name="Woodage T."/>
            <person name="Zheng X.H."/>
            <person name="Zhong F."/>
        </authorList>
    </citation>
    <scope>NUCLEOTIDE SEQUENCE [LARGE SCALE GENOMIC DNA]</scope>
    <source>
        <strain>BN</strain>
        <strain evidence="2">Sprague-Dawley</strain>
    </source>
</reference>
<dbReference type="EMBL" id="CH474121">
    <property type="protein sequence ID" value="EDL83485.1"/>
    <property type="molecule type" value="Genomic_DNA"/>
</dbReference>
<accession>A6KTQ6</accession>
<evidence type="ECO:0000313" key="2">
    <source>
        <dbReference type="Proteomes" id="UP000234681"/>
    </source>
</evidence>
<protein>
    <submittedName>
        <fullName evidence="1">RCG38382, isoform CRA_e</fullName>
    </submittedName>
</protein>
<dbReference type="Proteomes" id="UP000234681">
    <property type="component" value="Chromosome 20"/>
</dbReference>
<name>A6KTQ6_RAT</name>
<sequence>MRPSPCFRRCCDTPSSNPQCSTKQGWQQ</sequence>
<gene>
    <name evidence="1" type="ORF">rCG_38382</name>
</gene>
<proteinExistence type="predicted"/>
<evidence type="ECO:0000313" key="1">
    <source>
        <dbReference type="EMBL" id="EDL83485.1"/>
    </source>
</evidence>
<organism evidence="1 2">
    <name type="scientific">Rattus norvegicus</name>
    <name type="common">Rat</name>
    <dbReference type="NCBI Taxonomy" id="10116"/>
    <lineage>
        <taxon>Eukaryota</taxon>
        <taxon>Metazoa</taxon>
        <taxon>Chordata</taxon>
        <taxon>Craniata</taxon>
        <taxon>Vertebrata</taxon>
        <taxon>Euteleostomi</taxon>
        <taxon>Mammalia</taxon>
        <taxon>Eutheria</taxon>
        <taxon>Euarchontoglires</taxon>
        <taxon>Glires</taxon>
        <taxon>Rodentia</taxon>
        <taxon>Myomorpha</taxon>
        <taxon>Muroidea</taxon>
        <taxon>Muridae</taxon>
        <taxon>Murinae</taxon>
        <taxon>Rattus</taxon>
    </lineage>
</organism>